<comment type="caution">
    <text evidence="2">The sequence shown here is derived from an EMBL/GenBank/DDBJ whole genome shotgun (WGS) entry which is preliminary data.</text>
</comment>
<dbReference type="EMBL" id="AMRL01000024">
    <property type="protein sequence ID" value="EKE70907.1"/>
    <property type="molecule type" value="Genomic_DNA"/>
</dbReference>
<feature type="region of interest" description="Disordered" evidence="1">
    <location>
        <begin position="113"/>
        <end position="208"/>
    </location>
</feature>
<proteinExistence type="predicted"/>
<feature type="compositionally biased region" description="Low complexity" evidence="1">
    <location>
        <begin position="143"/>
        <end position="168"/>
    </location>
</feature>
<keyword evidence="3" id="KW-1185">Reference proteome</keyword>
<feature type="compositionally biased region" description="Low complexity" evidence="1">
    <location>
        <begin position="178"/>
        <end position="191"/>
    </location>
</feature>
<evidence type="ECO:0000256" key="1">
    <source>
        <dbReference type="SAM" id="MobiDB-lite"/>
    </source>
</evidence>
<feature type="compositionally biased region" description="Gly residues" evidence="1">
    <location>
        <begin position="120"/>
        <end position="129"/>
    </location>
</feature>
<reference evidence="2 3" key="1">
    <citation type="journal article" date="2012" name="J. Bacteriol.">
        <title>Genome Sequence of Oceanibaculum indicum Type Strain P24.</title>
        <authorList>
            <person name="Lai Q."/>
            <person name="Shao Z."/>
        </authorList>
    </citation>
    <scope>NUCLEOTIDE SEQUENCE [LARGE SCALE GENOMIC DNA]</scope>
    <source>
        <strain evidence="2 3">P24</strain>
    </source>
</reference>
<evidence type="ECO:0000313" key="3">
    <source>
        <dbReference type="Proteomes" id="UP000006746"/>
    </source>
</evidence>
<dbReference type="RefSeq" id="WP_008945649.1">
    <property type="nucleotide sequence ID" value="NZ_AMRL01000024.1"/>
</dbReference>
<gene>
    <name evidence="2" type="ORF">P24_15229</name>
</gene>
<dbReference type="AlphaFoldDB" id="K2J7J9"/>
<evidence type="ECO:0000313" key="2">
    <source>
        <dbReference type="EMBL" id="EKE70907.1"/>
    </source>
</evidence>
<name>K2J7J9_9PROT</name>
<protein>
    <submittedName>
        <fullName evidence="2">Uncharacterized protein</fullName>
    </submittedName>
</protein>
<dbReference type="STRING" id="1207063.P24_15229"/>
<accession>K2J7J9</accession>
<dbReference type="Proteomes" id="UP000006746">
    <property type="component" value="Unassembled WGS sequence"/>
</dbReference>
<organism evidence="2 3">
    <name type="scientific">Oceanibaculum indicum P24</name>
    <dbReference type="NCBI Taxonomy" id="1207063"/>
    <lineage>
        <taxon>Bacteria</taxon>
        <taxon>Pseudomonadati</taxon>
        <taxon>Pseudomonadota</taxon>
        <taxon>Alphaproteobacteria</taxon>
        <taxon>Rhodospirillales</taxon>
        <taxon>Oceanibaculaceae</taxon>
        <taxon>Oceanibaculum</taxon>
    </lineage>
</organism>
<sequence length="208" mass="21574">MARKKKGAGGYRIPMKGDDAAARLSLVTDTIRRAIRRKAEADKMLREAKESARKEGYSLPAILRALSYEKMTAGQVAERLEKEVQDRELAERYREIIADTPIEEAIKVADAADRQNAGEGDAGGAGGGAALFDADDPSAKVESAAGDPAPASAGGDAVPYGADPAAVKRAVRRDAAKAKAGGNAAARPAGRSRLSVVGNPASGEAVVY</sequence>